<dbReference type="OrthoDB" id="7428207at2"/>
<dbReference type="RefSeq" id="WP_129226969.1">
    <property type="nucleotide sequence ID" value="NZ_QYBB01000012.1"/>
</dbReference>
<dbReference type="AlphaFoldDB" id="A0A4Q2U9W1"/>
<dbReference type="Proteomes" id="UP000290759">
    <property type="component" value="Unassembled WGS sequence"/>
</dbReference>
<gene>
    <name evidence="1" type="ORF">D3273_12415</name>
</gene>
<evidence type="ECO:0000313" key="1">
    <source>
        <dbReference type="EMBL" id="RYC31675.1"/>
    </source>
</evidence>
<evidence type="ECO:0000313" key="2">
    <source>
        <dbReference type="Proteomes" id="UP000290759"/>
    </source>
</evidence>
<name>A0A4Q2U9W1_9HYPH</name>
<protein>
    <recommendedName>
        <fullName evidence="3">PEGA domain-containing protein</fullName>
    </recommendedName>
</protein>
<evidence type="ECO:0008006" key="3">
    <source>
        <dbReference type="Google" id="ProtNLM"/>
    </source>
</evidence>
<sequence length="125" mass="12795">MRPRVALLLAFCVGGCATLDRGTLDEVAVVTDPPGANVVSSSGTMCTSPCAVSGPRRDAISVTISKTGYVTQTASSDAKPDDAAIAAASELKLSADALGRAIDVQDGSYYRHDPKAIVVKLEPAT</sequence>
<keyword evidence="2" id="KW-1185">Reference proteome</keyword>
<comment type="caution">
    <text evidence="1">The sequence shown here is derived from an EMBL/GenBank/DDBJ whole genome shotgun (WGS) entry which is preliminary data.</text>
</comment>
<reference evidence="1 2" key="1">
    <citation type="submission" date="2018-12" db="EMBL/GenBank/DDBJ databases">
        <authorList>
            <person name="Grouzdev D.S."/>
            <person name="Krutkina M.S."/>
        </authorList>
    </citation>
    <scope>NUCLEOTIDE SEQUENCE [LARGE SCALE GENOMIC DNA]</scope>
    <source>
        <strain evidence="1 2">RmlP026</strain>
    </source>
</reference>
<organism evidence="1 2">
    <name type="scientific">Lichenibacterium minor</name>
    <dbReference type="NCBI Taxonomy" id="2316528"/>
    <lineage>
        <taxon>Bacteria</taxon>
        <taxon>Pseudomonadati</taxon>
        <taxon>Pseudomonadota</taxon>
        <taxon>Alphaproteobacteria</taxon>
        <taxon>Hyphomicrobiales</taxon>
        <taxon>Lichenihabitantaceae</taxon>
        <taxon>Lichenibacterium</taxon>
    </lineage>
</organism>
<dbReference type="EMBL" id="QYBB01000012">
    <property type="protein sequence ID" value="RYC31675.1"/>
    <property type="molecule type" value="Genomic_DNA"/>
</dbReference>
<accession>A0A4Q2U9W1</accession>
<proteinExistence type="predicted"/>
<reference evidence="1 2" key="2">
    <citation type="submission" date="2019-02" db="EMBL/GenBank/DDBJ databases">
        <title>'Lichenibacterium ramalinii' gen. nov. sp. nov., 'Lichenibacterium minor' gen. nov. sp. nov.</title>
        <authorList>
            <person name="Pankratov T."/>
        </authorList>
    </citation>
    <scope>NUCLEOTIDE SEQUENCE [LARGE SCALE GENOMIC DNA]</scope>
    <source>
        <strain evidence="1 2">RmlP026</strain>
    </source>
</reference>